<dbReference type="EMBL" id="JAMKBI010000018">
    <property type="protein sequence ID" value="MCZ8535251.1"/>
    <property type="molecule type" value="Genomic_DNA"/>
</dbReference>
<comment type="caution">
    <text evidence="1">The sequence shown here is derived from an EMBL/GenBank/DDBJ whole genome shotgun (WGS) entry which is preliminary data.</text>
</comment>
<gene>
    <name evidence="1" type="ORF">M9R61_18265</name>
</gene>
<evidence type="ECO:0000313" key="1">
    <source>
        <dbReference type="EMBL" id="MCZ8535251.1"/>
    </source>
</evidence>
<organism evidence="1 2">
    <name type="scientific">Psychrobacillus psychrodurans</name>
    <dbReference type="NCBI Taxonomy" id="126157"/>
    <lineage>
        <taxon>Bacteria</taxon>
        <taxon>Bacillati</taxon>
        <taxon>Bacillota</taxon>
        <taxon>Bacilli</taxon>
        <taxon>Bacillales</taxon>
        <taxon>Bacillaceae</taxon>
        <taxon>Psychrobacillus</taxon>
    </lineage>
</organism>
<name>A0A9X3LE84_9BACI</name>
<evidence type="ECO:0000313" key="2">
    <source>
        <dbReference type="Proteomes" id="UP001152172"/>
    </source>
</evidence>
<dbReference type="Proteomes" id="UP001152172">
    <property type="component" value="Unassembled WGS sequence"/>
</dbReference>
<keyword evidence="2" id="KW-1185">Reference proteome</keyword>
<accession>A0A9X3LE84</accession>
<dbReference type="AlphaFoldDB" id="A0A9X3LE84"/>
<dbReference type="RefSeq" id="WP_269923247.1">
    <property type="nucleotide sequence ID" value="NZ_JAMKBI010000018.1"/>
</dbReference>
<reference evidence="1" key="1">
    <citation type="submission" date="2022-05" db="EMBL/GenBank/DDBJ databases">
        <authorList>
            <person name="Colautti A."/>
            <person name="Iacumin L."/>
        </authorList>
    </citation>
    <scope>NUCLEOTIDE SEQUENCE</scope>
    <source>
        <strain evidence="1">DSM 30747</strain>
    </source>
</reference>
<proteinExistence type="predicted"/>
<sequence length="95" mass="10585">MESESRVLQATHYGTLAIGEKDLNCAVLEDGSRIISKAAVFSAFGRTQRGRKRGENRVANLPELPSFIDANNLTPYIDGEVRDYLLKPVLYKSKN</sequence>
<protein>
    <submittedName>
        <fullName evidence="1">Uncharacterized protein</fullName>
    </submittedName>
</protein>